<feature type="compositionally biased region" description="Low complexity" evidence="4">
    <location>
        <begin position="1446"/>
        <end position="1464"/>
    </location>
</feature>
<feature type="compositionally biased region" description="Low complexity" evidence="4">
    <location>
        <begin position="847"/>
        <end position="857"/>
    </location>
</feature>
<dbReference type="Gene3D" id="1.25.40.20">
    <property type="entry name" value="Ankyrin repeat-containing domain"/>
    <property type="match status" value="1"/>
</dbReference>
<reference evidence="7 8" key="1">
    <citation type="submission" date="2019-07" db="EMBL/GenBank/DDBJ databases">
        <title>Genomes of Cafeteria roenbergensis.</title>
        <authorList>
            <person name="Fischer M.G."/>
            <person name="Hackl T."/>
            <person name="Roman M."/>
        </authorList>
    </citation>
    <scope>NUCLEOTIDE SEQUENCE [LARGE SCALE GENOMIC DNA]</scope>
    <source>
        <strain evidence="6 8">Cflag</strain>
        <strain evidence="5 7">RCC970-E3</strain>
    </source>
</reference>
<dbReference type="Pfam" id="PF12796">
    <property type="entry name" value="Ank_2"/>
    <property type="match status" value="1"/>
</dbReference>
<feature type="compositionally biased region" description="Acidic residues" evidence="4">
    <location>
        <begin position="1147"/>
        <end position="1199"/>
    </location>
</feature>
<comment type="caution">
    <text evidence="6">The sequence shown here is derived from an EMBL/GenBank/DDBJ whole genome shotgun (WGS) entry which is preliminary data.</text>
</comment>
<feature type="compositionally biased region" description="Low complexity" evidence="4">
    <location>
        <begin position="1356"/>
        <end position="1373"/>
    </location>
</feature>
<dbReference type="InterPro" id="IPR036770">
    <property type="entry name" value="Ankyrin_rpt-contain_sf"/>
</dbReference>
<feature type="region of interest" description="Disordered" evidence="4">
    <location>
        <begin position="784"/>
        <end position="857"/>
    </location>
</feature>
<feature type="compositionally biased region" description="Low complexity" evidence="4">
    <location>
        <begin position="1303"/>
        <end position="1322"/>
    </location>
</feature>
<dbReference type="Proteomes" id="UP000325113">
    <property type="component" value="Unassembled WGS sequence"/>
</dbReference>
<dbReference type="SUPFAM" id="SSF48403">
    <property type="entry name" value="Ankyrin repeat"/>
    <property type="match status" value="1"/>
</dbReference>
<proteinExistence type="predicted"/>
<evidence type="ECO:0000313" key="5">
    <source>
        <dbReference type="EMBL" id="KAA0148576.1"/>
    </source>
</evidence>
<feature type="repeat" description="ANK" evidence="3">
    <location>
        <begin position="158"/>
        <end position="190"/>
    </location>
</feature>
<sequence>MSRDDAAALLRENAMLREEVGRLLEASRALTESHEATLRRRKRHDAIRRSMCLRTTAPADAPAQAARQGLFKLVSGSATSKVERLGPDDAKELLAWHRTGYSHKARSLCSFDPTEVRWENGKVFSGSLLHAAAFEGNPFTVAVLVDALGLPVDDEDLLGRTPAHIAAMEGQKFAMRTLLARGADPLAKDAAGQTPLSLAWFRVRSNALPKRGWANEHMVVVLQDAVDRERETGSRDGAEPFPDPAEMAKILSWDPEGAGPGDEGSSDARPDAAGDVAGAASRAGAGAQAAVSDESKAACGDGASTRSPPGGDVAAPTPSTPRSRVARFAPDCPRMPSLFKSPGASLWFGSGSAKKRARTPGSAGGGPLVFTPIEAVPAPLSRLPALAKRLGHLLLIRGTVRGPRAREEFDRRVFVLCTEAAAAAKQLPPLDAGPAAAGDGSAGGPALQALMDRAFSLAFPPATVAATVLFDPSTRRSRAFEAAIGAALADLPPSDRGAWAEGLRGMSCAVGMPEGTGSPFRSQLWFAVLTVDKRSRFPAQGSPHDRERRQPRVTLEQISCPEGAGVDSSVLSAISAQVLSPTSPYAVEAVVGPLSRRQGSAVVSQWRAAINAALAASRCDADCDKTGSAIADEAEGPRPHPTAAPGADPLSAAIAAAVLPSGASRDEGTAAALQAAAQLARRSPHALRCPSRTGAGFCEASAVQAGKAAAESLNLQHSAARCTTGAHFHSTDRTMALWAEAKAHAARVGPVGGGGGASSGAGSAAGGLPDQGFKRLAFKQLFSPGAVPHSPSHASPAGQGGQRHNLAPFPLSRAAQGGGWAAADSERQSDLRAQRSTHNGRDGGAGEASASGSALSTGMRSAVSASLSARSAALRHAEGEDGDVASPSSSFDGDAASPPGPTPIRDLSAVMQQAAVSPVSAEERKAAEPDAKAGRSGEAEPTTEVRESRLADMFGGSGAADEVPATGVPGAAEAGPEVRAEPAPAEAPAGAEGLGRGNAEGAWADSDEDWSLGAMEGQQEGAEAEAGAETQADEAVTAVPPPLPETEARGQPGEPEGAQGTGGAALPDPAWGEGEGPMEDSVSASSMFADQSGADGGPYASVGDGGDAMGGEATSIPEPNGAPSADAWGDADWDVPDASDEERAVAEAEDAEEAVEEEAEEEEAEEEQAEEEAVEEEAVEDEKAEEAEEEQAEESEEEQGGGAASSVLEAASAVTSSLFQAWKDATGQEAEQGGQDEGRSPGDDSAGEPQAGEVAGAGDTAGQHSQQAAEPEEGALSASSFFGGEEAGDGWADSAFEDDAWNEAAGPDADPQDAEPAAGAADADAEVAEEGGRGEREAELEDEADREDVGSRLDAGSEAAAAEEGVAAGPASDEGWDDDQAWEEAEEPGSTGGVSAFPPLSPSDGTTPTGQGAGSFFSAPAGGEDSAAAGAAEAGSHREDSGSGGAALSSFFEGEAGTESAAEGLFSSAPAPSPEAMTTQVMHAVTDIMDAHEQPAASAASFFEDGGAAAGAPAGLDGDEFIAPDSSDDW</sequence>
<feature type="compositionally biased region" description="Basic and acidic residues" evidence="4">
    <location>
        <begin position="824"/>
        <end position="833"/>
    </location>
</feature>
<feature type="compositionally biased region" description="Basic and acidic residues" evidence="4">
    <location>
        <begin position="921"/>
        <end position="950"/>
    </location>
</feature>
<accession>A0A5A8D1E0</accession>
<dbReference type="EMBL" id="VLTL01000261">
    <property type="protein sequence ID" value="KAA0148576.1"/>
    <property type="molecule type" value="Genomic_DNA"/>
</dbReference>
<evidence type="ECO:0000313" key="6">
    <source>
        <dbReference type="EMBL" id="KAA0158180.1"/>
    </source>
</evidence>
<feature type="compositionally biased region" description="Low complexity" evidence="4">
    <location>
        <begin position="273"/>
        <end position="292"/>
    </location>
</feature>
<feature type="region of interest" description="Disordered" evidence="4">
    <location>
        <begin position="252"/>
        <end position="331"/>
    </location>
</feature>
<gene>
    <name evidence="5" type="ORF">FNF28_07439</name>
    <name evidence="6" type="ORF">FNF31_05511</name>
</gene>
<keyword evidence="2 3" id="KW-0040">ANK repeat</keyword>
<feature type="compositionally biased region" description="Low complexity" evidence="4">
    <location>
        <begin position="1013"/>
        <end position="1035"/>
    </location>
</feature>
<evidence type="ECO:0000256" key="3">
    <source>
        <dbReference type="PROSITE-ProRule" id="PRU00023"/>
    </source>
</evidence>
<dbReference type="Proteomes" id="UP000324907">
    <property type="component" value="Unassembled WGS sequence"/>
</dbReference>
<organism evidence="6 8">
    <name type="scientific">Cafeteria roenbergensis</name>
    <name type="common">Marine flagellate</name>
    <dbReference type="NCBI Taxonomy" id="33653"/>
    <lineage>
        <taxon>Eukaryota</taxon>
        <taxon>Sar</taxon>
        <taxon>Stramenopiles</taxon>
        <taxon>Bigyra</taxon>
        <taxon>Opalozoa</taxon>
        <taxon>Bicosoecida</taxon>
        <taxon>Cafeteriaceae</taxon>
        <taxon>Cafeteria</taxon>
    </lineage>
</organism>
<protein>
    <submittedName>
        <fullName evidence="6">Uncharacterized protein</fullName>
    </submittedName>
</protein>
<dbReference type="PANTHER" id="PTHR24173:SF74">
    <property type="entry name" value="ANKYRIN REPEAT DOMAIN-CONTAINING PROTEIN 16"/>
    <property type="match status" value="1"/>
</dbReference>
<dbReference type="InterPro" id="IPR002110">
    <property type="entry name" value="Ankyrin_rpt"/>
</dbReference>
<evidence type="ECO:0000313" key="7">
    <source>
        <dbReference type="Proteomes" id="UP000324907"/>
    </source>
</evidence>
<feature type="compositionally biased region" description="Low complexity" evidence="4">
    <location>
        <begin position="969"/>
        <end position="991"/>
    </location>
</feature>
<evidence type="ECO:0000256" key="2">
    <source>
        <dbReference type="ARBA" id="ARBA00023043"/>
    </source>
</evidence>
<dbReference type="PROSITE" id="PS50297">
    <property type="entry name" value="ANK_REP_REGION"/>
    <property type="match status" value="1"/>
</dbReference>
<feature type="compositionally biased region" description="Low complexity" evidence="4">
    <location>
        <begin position="1414"/>
        <end position="1434"/>
    </location>
</feature>
<evidence type="ECO:0000256" key="1">
    <source>
        <dbReference type="ARBA" id="ARBA00022737"/>
    </source>
</evidence>
<feature type="compositionally biased region" description="Acidic residues" evidence="4">
    <location>
        <begin position="1517"/>
        <end position="1530"/>
    </location>
</feature>
<feature type="region of interest" description="Disordered" evidence="4">
    <location>
        <begin position="873"/>
        <end position="1530"/>
    </location>
</feature>
<dbReference type="PANTHER" id="PTHR24173">
    <property type="entry name" value="ANKYRIN REPEAT CONTAINING"/>
    <property type="match status" value="1"/>
</dbReference>
<name>A0A5A8D1E0_CAFRO</name>
<dbReference type="EMBL" id="VLTM01000070">
    <property type="protein sequence ID" value="KAA0158180.1"/>
    <property type="molecule type" value="Genomic_DNA"/>
</dbReference>
<feature type="compositionally biased region" description="Acidic residues" evidence="4">
    <location>
        <begin position="1374"/>
        <end position="1387"/>
    </location>
</feature>
<evidence type="ECO:0000313" key="8">
    <source>
        <dbReference type="Proteomes" id="UP000325113"/>
    </source>
</evidence>
<dbReference type="PROSITE" id="PS50088">
    <property type="entry name" value="ANK_REPEAT"/>
    <property type="match status" value="1"/>
</dbReference>
<feature type="compositionally biased region" description="Low complexity" evidence="4">
    <location>
        <begin position="1204"/>
        <end position="1218"/>
    </location>
</feature>
<feature type="compositionally biased region" description="Acidic residues" evidence="4">
    <location>
        <begin position="1129"/>
        <end position="1140"/>
    </location>
</feature>
<evidence type="ECO:0000256" key="4">
    <source>
        <dbReference type="SAM" id="MobiDB-lite"/>
    </source>
</evidence>
<keyword evidence="1" id="KW-0677">Repeat</keyword>
<feature type="compositionally biased region" description="Low complexity" evidence="4">
    <location>
        <begin position="1496"/>
        <end position="1516"/>
    </location>
</feature>